<dbReference type="PANTHER" id="PTHR30432">
    <property type="entry name" value="TRANSCRIPTIONAL REGULATOR MODE"/>
    <property type="match status" value="1"/>
</dbReference>
<dbReference type="RefSeq" id="WP_107323635.1">
    <property type="nucleotide sequence ID" value="NZ_NHSP01000043.1"/>
</dbReference>
<evidence type="ECO:0000259" key="6">
    <source>
        <dbReference type="PROSITE" id="PS51866"/>
    </source>
</evidence>
<evidence type="ECO:0000256" key="3">
    <source>
        <dbReference type="ARBA" id="ARBA00022505"/>
    </source>
</evidence>
<keyword evidence="2 5" id="KW-0813">Transport</keyword>
<protein>
    <submittedName>
        <fullName evidence="7">Molybdenum-dependent transcriptional regulator</fullName>
    </submittedName>
</protein>
<keyword evidence="3 5" id="KW-0500">Molybdenum</keyword>
<dbReference type="InterPro" id="IPR036388">
    <property type="entry name" value="WH-like_DNA-bd_sf"/>
</dbReference>
<dbReference type="Pfam" id="PF03459">
    <property type="entry name" value="TOBE"/>
    <property type="match status" value="2"/>
</dbReference>
<evidence type="ECO:0000256" key="2">
    <source>
        <dbReference type="ARBA" id="ARBA00022448"/>
    </source>
</evidence>
<dbReference type="InterPro" id="IPR004606">
    <property type="entry name" value="Mop_domain"/>
</dbReference>
<sequence length="266" mass="27228">MPDSTLKAALTLKREGASRIGGDRITLLRAIAAQGSIAGAAREVGLSYKAAWDAVGALNNLFAQPLVEAAPGGRTGGGATVTPAGHALIDCFSLLESALGKALAAIDTSFSSAPNGAINTLWSLMMQTSTRNTFRCTVTRVTQGAVSTEVDLALTDGHTLTSVITERSATDMGLREGSEVFALIKATFVMLAAGDTVGQISACNRLTGQVSDREDGAVNSEITLDLGGGKTITAIVTKRSAESLGLTPGSTATAFFKASHVIIAMP</sequence>
<evidence type="ECO:0000313" key="7">
    <source>
        <dbReference type="EMBL" id="PTE18897.1"/>
    </source>
</evidence>
<dbReference type="PROSITE" id="PS51866">
    <property type="entry name" value="MOP"/>
    <property type="match status" value="2"/>
</dbReference>
<dbReference type="GO" id="GO:0030151">
    <property type="term" value="F:molybdenum ion binding"/>
    <property type="evidence" value="ECO:0007669"/>
    <property type="project" value="UniProtKB-UniRule"/>
</dbReference>
<proteinExistence type="inferred from homology"/>
<gene>
    <name evidence="7" type="ORF">C5F46_01655</name>
</gene>
<dbReference type="InterPro" id="IPR005116">
    <property type="entry name" value="Transp-assoc_OB_typ1"/>
</dbReference>
<dbReference type="EMBL" id="PZKF01000003">
    <property type="protein sequence ID" value="PTE18897.1"/>
    <property type="molecule type" value="Genomic_DNA"/>
</dbReference>
<dbReference type="Gene3D" id="1.10.10.10">
    <property type="entry name" value="Winged helix-like DNA-binding domain superfamily/Winged helix DNA-binding domain"/>
    <property type="match status" value="1"/>
</dbReference>
<evidence type="ECO:0000313" key="8">
    <source>
        <dbReference type="Proteomes" id="UP000241899"/>
    </source>
</evidence>
<keyword evidence="8" id="KW-1185">Reference proteome</keyword>
<accession>A0A2T4JMA8</accession>
<dbReference type="AlphaFoldDB" id="A0A2T4JMA8"/>
<keyword evidence="4" id="KW-0677">Repeat</keyword>
<dbReference type="PANTHER" id="PTHR30432:SF1">
    <property type="entry name" value="DNA-BINDING TRANSCRIPTIONAL DUAL REGULATOR MODE"/>
    <property type="match status" value="1"/>
</dbReference>
<dbReference type="NCBIfam" id="TIGR00637">
    <property type="entry name" value="ModE_repress"/>
    <property type="match status" value="1"/>
</dbReference>
<dbReference type="OrthoDB" id="9800709at2"/>
<dbReference type="InterPro" id="IPR003725">
    <property type="entry name" value="ModE-bd_N"/>
</dbReference>
<dbReference type="InterPro" id="IPR016462">
    <property type="entry name" value="ModE"/>
</dbReference>
<dbReference type="InterPro" id="IPR000847">
    <property type="entry name" value="LysR_HTH_N"/>
</dbReference>
<reference evidence="7 8" key="1">
    <citation type="submission" date="2018-03" db="EMBL/GenBank/DDBJ databases">
        <title>Rhodobacter veldkampii.</title>
        <authorList>
            <person name="Meyer T.E."/>
            <person name="Miller S."/>
            <person name="Lodha T."/>
            <person name="Gandham S."/>
            <person name="Chintalapati S."/>
            <person name="Chintalapati V.R."/>
        </authorList>
    </citation>
    <scope>NUCLEOTIDE SEQUENCE [LARGE SCALE GENOMIC DNA]</scope>
    <source>
        <strain evidence="7 8">DSM 11550</strain>
    </source>
</reference>
<evidence type="ECO:0000256" key="1">
    <source>
        <dbReference type="ARBA" id="ARBA00008110"/>
    </source>
</evidence>
<dbReference type="Proteomes" id="UP000241899">
    <property type="component" value="Unassembled WGS sequence"/>
</dbReference>
<dbReference type="GO" id="GO:0042802">
    <property type="term" value="F:identical protein binding"/>
    <property type="evidence" value="ECO:0007669"/>
    <property type="project" value="UniProtKB-ARBA"/>
</dbReference>
<feature type="domain" description="Mop" evidence="6">
    <location>
        <begin position="127"/>
        <end position="193"/>
    </location>
</feature>
<dbReference type="InterPro" id="IPR008995">
    <property type="entry name" value="Mo/tungstate-bd_C_term_dom"/>
</dbReference>
<dbReference type="SUPFAM" id="SSF50331">
    <property type="entry name" value="MOP-like"/>
    <property type="match status" value="2"/>
</dbReference>
<dbReference type="GO" id="GO:0003700">
    <property type="term" value="F:DNA-binding transcription factor activity"/>
    <property type="evidence" value="ECO:0007669"/>
    <property type="project" value="InterPro"/>
</dbReference>
<evidence type="ECO:0000256" key="5">
    <source>
        <dbReference type="PIRNR" id="PIRNR005763"/>
    </source>
</evidence>
<dbReference type="FunFam" id="2.40.50.100:FF:000086">
    <property type="entry name" value="Molybdenum transport operon repressor MopB"/>
    <property type="match status" value="1"/>
</dbReference>
<dbReference type="NCBIfam" id="TIGR00638">
    <property type="entry name" value="Mop"/>
    <property type="match status" value="2"/>
</dbReference>
<dbReference type="InterPro" id="IPR036390">
    <property type="entry name" value="WH_DNA-bd_sf"/>
</dbReference>
<comment type="similarity">
    <text evidence="1 5">Belongs to the ModE family.</text>
</comment>
<dbReference type="Pfam" id="PF00126">
    <property type="entry name" value="HTH_1"/>
    <property type="match status" value="1"/>
</dbReference>
<dbReference type="GO" id="GO:0015689">
    <property type="term" value="P:molybdate ion transport"/>
    <property type="evidence" value="ECO:0007669"/>
    <property type="project" value="UniProtKB-UniRule"/>
</dbReference>
<name>A0A2T4JMA8_9RHOB</name>
<evidence type="ECO:0000256" key="4">
    <source>
        <dbReference type="ARBA" id="ARBA00022737"/>
    </source>
</evidence>
<comment type="caution">
    <text evidence="7">The sequence shown here is derived from an EMBL/GenBank/DDBJ whole genome shotgun (WGS) entry which is preliminary data.</text>
</comment>
<dbReference type="InterPro" id="IPR051815">
    <property type="entry name" value="Molybdate_resp_trans_reg"/>
</dbReference>
<dbReference type="PIRSF" id="PIRSF005763">
    <property type="entry name" value="Txn_reg_ModE"/>
    <property type="match status" value="1"/>
</dbReference>
<dbReference type="Gene3D" id="2.40.50.100">
    <property type="match status" value="2"/>
</dbReference>
<dbReference type="SUPFAM" id="SSF46785">
    <property type="entry name" value="Winged helix' DNA-binding domain"/>
    <property type="match status" value="1"/>
</dbReference>
<organism evidence="7 8">
    <name type="scientific">Phaeovulum veldkampii DSM 11550</name>
    <dbReference type="NCBI Taxonomy" id="1185920"/>
    <lineage>
        <taxon>Bacteria</taxon>
        <taxon>Pseudomonadati</taxon>
        <taxon>Pseudomonadota</taxon>
        <taxon>Alphaproteobacteria</taxon>
        <taxon>Rhodobacterales</taxon>
        <taxon>Paracoccaceae</taxon>
        <taxon>Phaeovulum</taxon>
    </lineage>
</organism>
<feature type="domain" description="Mop" evidence="6">
    <location>
        <begin position="199"/>
        <end position="265"/>
    </location>
</feature>